<proteinExistence type="predicted"/>
<dbReference type="EMBL" id="MN577571">
    <property type="protein sequence ID" value="QGT50626.1"/>
    <property type="molecule type" value="Genomic_DNA"/>
</dbReference>
<sequence>MAKNKQDMPTKEITILGETYLTMSGLREQLPGRLQGSKVSLGQIIKYVKEGCPCFEYSHLTLFRPAAVKEWLESRSPKTQRKYRTRLQNLREGL</sequence>
<evidence type="ECO:0008006" key="2">
    <source>
        <dbReference type="Google" id="ProtNLM"/>
    </source>
</evidence>
<gene>
    <name evidence="1" type="ORF">Elusimicrob1349_0960</name>
</gene>
<accession>A0A650ELZ7</accession>
<name>A0A650ELZ7_9BACT</name>
<dbReference type="Gene3D" id="1.10.10.10">
    <property type="entry name" value="Winged helix-like DNA-binding domain superfamily/Winged helix DNA-binding domain"/>
    <property type="match status" value="1"/>
</dbReference>
<organism evidence="1">
    <name type="scientific">uncultured Elusimicrobia bacterium</name>
    <dbReference type="NCBI Taxonomy" id="699876"/>
    <lineage>
        <taxon>Bacteria</taxon>
        <taxon>Pseudomonadati</taxon>
        <taxon>Elusimicrobiota</taxon>
        <taxon>Elusimicrobia</taxon>
        <taxon>environmental samples</taxon>
    </lineage>
</organism>
<dbReference type="InterPro" id="IPR036388">
    <property type="entry name" value="WH-like_DNA-bd_sf"/>
</dbReference>
<protein>
    <recommendedName>
        <fullName evidence="2">Excisionase</fullName>
    </recommendedName>
</protein>
<reference evidence="1" key="1">
    <citation type="journal article" date="2020" name="J. ISSAAS">
        <title>Lactobacilli and other gastrointestinal microbiota of Peromyscus leucopus, reservoir host for agents of Lyme disease and other zoonoses in North America.</title>
        <authorList>
            <person name="Milovic A."/>
            <person name="Bassam K."/>
            <person name="Shao H."/>
            <person name="Chatzistamou I."/>
            <person name="Tufts D.M."/>
            <person name="Diuk-Wasser M."/>
            <person name="Barbour A.G."/>
        </authorList>
    </citation>
    <scope>NUCLEOTIDE SEQUENCE</scope>
    <source>
        <strain evidence="1">LL30</strain>
    </source>
</reference>
<dbReference type="AlphaFoldDB" id="A0A650ELZ7"/>
<evidence type="ECO:0000313" key="1">
    <source>
        <dbReference type="EMBL" id="QGT50626.1"/>
    </source>
</evidence>